<feature type="compositionally biased region" description="Polar residues" evidence="2">
    <location>
        <begin position="170"/>
        <end position="183"/>
    </location>
</feature>
<keyword evidence="1" id="KW-0723">Serine/threonine-protein kinase</keyword>
<evidence type="ECO:0000313" key="4">
    <source>
        <dbReference type="EMBL" id="GAA2211121.1"/>
    </source>
</evidence>
<keyword evidence="5" id="KW-1185">Reference proteome</keyword>
<dbReference type="Gene3D" id="3.30.565.10">
    <property type="entry name" value="Histidine kinase-like ATPase, C-terminal domain"/>
    <property type="match status" value="1"/>
</dbReference>
<proteinExistence type="predicted"/>
<comment type="caution">
    <text evidence="4">The sequence shown here is derived from an EMBL/GenBank/DDBJ whole genome shotgun (WGS) entry which is preliminary data.</text>
</comment>
<evidence type="ECO:0000256" key="1">
    <source>
        <dbReference type="ARBA" id="ARBA00022527"/>
    </source>
</evidence>
<dbReference type="Pfam" id="PF13581">
    <property type="entry name" value="HATPase_c_2"/>
    <property type="match status" value="1"/>
</dbReference>
<dbReference type="SUPFAM" id="SSF55874">
    <property type="entry name" value="ATPase domain of HSP90 chaperone/DNA topoisomerase II/histidine kinase"/>
    <property type="match status" value="1"/>
</dbReference>
<feature type="domain" description="Histidine kinase/HSP90-like ATPase" evidence="3">
    <location>
        <begin position="14"/>
        <end position="121"/>
    </location>
</feature>
<gene>
    <name evidence="4" type="ORF">GCM10009850_065800</name>
</gene>
<feature type="region of interest" description="Disordered" evidence="2">
    <location>
        <begin position="164"/>
        <end position="183"/>
    </location>
</feature>
<dbReference type="InterPro" id="IPR050267">
    <property type="entry name" value="Anti-sigma-factor_SerPK"/>
</dbReference>
<evidence type="ECO:0000259" key="3">
    <source>
        <dbReference type="Pfam" id="PF13581"/>
    </source>
</evidence>
<accession>A0ABN3CNV8</accession>
<organism evidence="4 5">
    <name type="scientific">Nonomuraea monospora</name>
    <dbReference type="NCBI Taxonomy" id="568818"/>
    <lineage>
        <taxon>Bacteria</taxon>
        <taxon>Bacillati</taxon>
        <taxon>Actinomycetota</taxon>
        <taxon>Actinomycetes</taxon>
        <taxon>Streptosporangiales</taxon>
        <taxon>Streptosporangiaceae</taxon>
        <taxon>Nonomuraea</taxon>
    </lineage>
</organism>
<reference evidence="4 5" key="1">
    <citation type="journal article" date="2019" name="Int. J. Syst. Evol. Microbiol.">
        <title>The Global Catalogue of Microorganisms (GCM) 10K type strain sequencing project: providing services to taxonomists for standard genome sequencing and annotation.</title>
        <authorList>
            <consortium name="The Broad Institute Genomics Platform"/>
            <consortium name="The Broad Institute Genome Sequencing Center for Infectious Disease"/>
            <person name="Wu L."/>
            <person name="Ma J."/>
        </authorList>
    </citation>
    <scope>NUCLEOTIDE SEQUENCE [LARGE SCALE GENOMIC DNA]</scope>
    <source>
        <strain evidence="4 5">JCM 16114</strain>
    </source>
</reference>
<sequence length="183" mass="20081">MTPGPRLRWRITGNLALLREQVVVFGQACGLRGETLQNLLIAVNEAASNALEHGGLTRMVHLLKDDSGIQVEVIDSGGRLKTRHLERKLELRPNRGMGLGIIQRIGHDVTVDHPGGHSRLRFRVSSGTRPASRAARGGVSYGPFGRSLDLMARTERLRAQARRLTGYTPKHSTALDQDTEPSP</sequence>
<evidence type="ECO:0000256" key="2">
    <source>
        <dbReference type="SAM" id="MobiDB-lite"/>
    </source>
</evidence>
<keyword evidence="1" id="KW-0808">Transferase</keyword>
<evidence type="ECO:0000313" key="5">
    <source>
        <dbReference type="Proteomes" id="UP001499843"/>
    </source>
</evidence>
<dbReference type="EMBL" id="BAAAQX010000019">
    <property type="protein sequence ID" value="GAA2211121.1"/>
    <property type="molecule type" value="Genomic_DNA"/>
</dbReference>
<name>A0ABN3CNV8_9ACTN</name>
<dbReference type="CDD" id="cd16936">
    <property type="entry name" value="HATPase_RsbW-like"/>
    <property type="match status" value="1"/>
</dbReference>
<dbReference type="RefSeq" id="WP_344483137.1">
    <property type="nucleotide sequence ID" value="NZ_BAAAQX010000019.1"/>
</dbReference>
<keyword evidence="1" id="KW-0418">Kinase</keyword>
<dbReference type="Proteomes" id="UP001499843">
    <property type="component" value="Unassembled WGS sequence"/>
</dbReference>
<dbReference type="InterPro" id="IPR036890">
    <property type="entry name" value="HATPase_C_sf"/>
</dbReference>
<dbReference type="PANTHER" id="PTHR35526:SF3">
    <property type="entry name" value="ANTI-SIGMA-F FACTOR RSBW"/>
    <property type="match status" value="1"/>
</dbReference>
<dbReference type="InterPro" id="IPR003594">
    <property type="entry name" value="HATPase_dom"/>
</dbReference>
<protein>
    <recommendedName>
        <fullName evidence="3">Histidine kinase/HSP90-like ATPase domain-containing protein</fullName>
    </recommendedName>
</protein>
<dbReference type="PANTHER" id="PTHR35526">
    <property type="entry name" value="ANTI-SIGMA-F FACTOR RSBW-RELATED"/>
    <property type="match status" value="1"/>
</dbReference>